<evidence type="ECO:0000313" key="3">
    <source>
        <dbReference type="EMBL" id="MPM08370.1"/>
    </source>
</evidence>
<dbReference type="EMBL" id="VSSQ01001443">
    <property type="protein sequence ID" value="MPM08370.1"/>
    <property type="molecule type" value="Genomic_DNA"/>
</dbReference>
<accession>A0A644WWU4</accession>
<evidence type="ECO:0000256" key="1">
    <source>
        <dbReference type="ARBA" id="ARBA00022801"/>
    </source>
</evidence>
<dbReference type="InterPro" id="IPR029058">
    <property type="entry name" value="AB_hydrolase_fold"/>
</dbReference>
<reference evidence="3" key="1">
    <citation type="submission" date="2019-08" db="EMBL/GenBank/DDBJ databases">
        <authorList>
            <person name="Kucharzyk K."/>
            <person name="Murdoch R.W."/>
            <person name="Higgins S."/>
            <person name="Loffler F."/>
        </authorList>
    </citation>
    <scope>NUCLEOTIDE SEQUENCE</scope>
</reference>
<comment type="caution">
    <text evidence="3">The sequence shown here is derived from an EMBL/GenBank/DDBJ whole genome shotgun (WGS) entry which is preliminary data.</text>
</comment>
<dbReference type="InterPro" id="IPR050261">
    <property type="entry name" value="FrsA_esterase"/>
</dbReference>
<name>A0A644WWU4_9ZZZZ</name>
<dbReference type="GO" id="GO:0016788">
    <property type="term" value="F:hydrolase activity, acting on ester bonds"/>
    <property type="evidence" value="ECO:0007669"/>
    <property type="project" value="UniProtKB-ARBA"/>
</dbReference>
<dbReference type="Gene3D" id="3.40.50.1820">
    <property type="entry name" value="alpha/beta hydrolase"/>
    <property type="match status" value="1"/>
</dbReference>
<dbReference type="SUPFAM" id="SSF53474">
    <property type="entry name" value="alpha/beta-Hydrolases"/>
    <property type="match status" value="1"/>
</dbReference>
<organism evidence="3">
    <name type="scientific">bioreactor metagenome</name>
    <dbReference type="NCBI Taxonomy" id="1076179"/>
    <lineage>
        <taxon>unclassified sequences</taxon>
        <taxon>metagenomes</taxon>
        <taxon>ecological metagenomes</taxon>
    </lineage>
</organism>
<gene>
    <name evidence="3" type="ORF">SDC9_54682</name>
</gene>
<proteinExistence type="predicted"/>
<dbReference type="Pfam" id="PF12146">
    <property type="entry name" value="Hydrolase_4"/>
    <property type="match status" value="1"/>
</dbReference>
<dbReference type="AlphaFoldDB" id="A0A644WWU4"/>
<keyword evidence="1" id="KW-0378">Hydrolase</keyword>
<evidence type="ECO:0000259" key="2">
    <source>
        <dbReference type="Pfam" id="PF12146"/>
    </source>
</evidence>
<dbReference type="InterPro" id="IPR022742">
    <property type="entry name" value="Hydrolase_4"/>
</dbReference>
<protein>
    <recommendedName>
        <fullName evidence="2">Serine aminopeptidase S33 domain-containing protein</fullName>
    </recommendedName>
</protein>
<feature type="domain" description="Serine aminopeptidase S33" evidence="2">
    <location>
        <begin position="46"/>
        <end position="183"/>
    </location>
</feature>
<dbReference type="PANTHER" id="PTHR22946:SF9">
    <property type="entry name" value="POLYKETIDE TRANSFERASE AF380"/>
    <property type="match status" value="1"/>
</dbReference>
<dbReference type="PANTHER" id="PTHR22946">
    <property type="entry name" value="DIENELACTONE HYDROLASE DOMAIN-CONTAINING PROTEIN-RELATED"/>
    <property type="match status" value="1"/>
</dbReference>
<sequence length="276" mass="30039">MLDLNKIFTDSTPSPDGIEPYMYELGIPSDGLLMNAILMTPAGAGPHPLVVMLHGYPGNERNLFVAEALRMIGCSVLFFHYRGAWGSPGKFSLANVLQDACAAVDYFKRDDIAKQYGVDRSRIFVVGQSMGGFATILTLAARDDLKGAVAIAPYDFAAAYEFAMSDPDGMAQLRAMSENPCPQLSYVRPGIMQDELAEHSKEWLFVRQAGKLSGKELCVIGFNQDEASVPALHFDPMAAAYKGNNFTMLRMDGDHSYSGKKMAVARAVCAWISAKA</sequence>